<accession>A0A939C077</accession>
<evidence type="ECO:0000256" key="1">
    <source>
        <dbReference type="SAM" id="Phobius"/>
    </source>
</evidence>
<keyword evidence="1" id="KW-1133">Transmembrane helix</keyword>
<sequence length="140" mass="15134">MVTHSHRMSGPLFNRTSPVRARPRAVSWSIESALLVVAVLVTWWAFLPVQPTETRVLGTAAVLLGLLVVGWWWMPPYLALGLIAATITIAVSIHEAATFTVGLHWSFGSALIALGAVIGGCVVIAVLEGLDELWARMHRS</sequence>
<reference evidence="2" key="1">
    <citation type="submission" date="2021-01" db="EMBL/GenBank/DDBJ databases">
        <title>YIM 132084 draft genome.</title>
        <authorList>
            <person name="An D."/>
        </authorList>
    </citation>
    <scope>NUCLEOTIDE SEQUENCE</scope>
    <source>
        <strain evidence="2">YIM 132084</strain>
    </source>
</reference>
<keyword evidence="1" id="KW-0472">Membrane</keyword>
<dbReference type="EMBL" id="JAERWK010000021">
    <property type="protein sequence ID" value="MBM9468940.1"/>
    <property type="molecule type" value="Genomic_DNA"/>
</dbReference>
<evidence type="ECO:0000313" key="2">
    <source>
        <dbReference type="EMBL" id="MBM9468940.1"/>
    </source>
</evidence>
<feature type="transmembrane region" description="Helical" evidence="1">
    <location>
        <begin position="80"/>
        <end position="101"/>
    </location>
</feature>
<keyword evidence="3" id="KW-1185">Reference proteome</keyword>
<feature type="transmembrane region" description="Helical" evidence="1">
    <location>
        <begin position="107"/>
        <end position="130"/>
    </location>
</feature>
<dbReference type="RefSeq" id="WP_205261895.1">
    <property type="nucleotide sequence ID" value="NZ_JAERWK010000021.1"/>
</dbReference>
<dbReference type="AlphaFoldDB" id="A0A939C077"/>
<feature type="transmembrane region" description="Helical" evidence="1">
    <location>
        <begin position="25"/>
        <end position="44"/>
    </location>
</feature>
<keyword evidence="1" id="KW-0812">Transmembrane</keyword>
<comment type="caution">
    <text evidence="2">The sequence shown here is derived from an EMBL/GenBank/DDBJ whole genome shotgun (WGS) entry which is preliminary data.</text>
</comment>
<organism evidence="2 3">
    <name type="scientific">Nakamurella leprariae</name>
    <dbReference type="NCBI Taxonomy" id="2803911"/>
    <lineage>
        <taxon>Bacteria</taxon>
        <taxon>Bacillati</taxon>
        <taxon>Actinomycetota</taxon>
        <taxon>Actinomycetes</taxon>
        <taxon>Nakamurellales</taxon>
        <taxon>Nakamurellaceae</taxon>
        <taxon>Nakamurella</taxon>
    </lineage>
</organism>
<gene>
    <name evidence="2" type="ORF">JL106_16770</name>
</gene>
<name>A0A939C077_9ACTN</name>
<protein>
    <submittedName>
        <fullName evidence="2">Uncharacterized protein</fullName>
    </submittedName>
</protein>
<dbReference type="Proteomes" id="UP000663792">
    <property type="component" value="Unassembled WGS sequence"/>
</dbReference>
<proteinExistence type="predicted"/>
<evidence type="ECO:0000313" key="3">
    <source>
        <dbReference type="Proteomes" id="UP000663792"/>
    </source>
</evidence>